<evidence type="ECO:0000313" key="2">
    <source>
        <dbReference type="Proteomes" id="UP000318126"/>
    </source>
</evidence>
<gene>
    <name evidence="1" type="ORF">FN961_21805</name>
</gene>
<accession>A0A553JIA2</accession>
<protein>
    <submittedName>
        <fullName evidence="1">Mitomycin resistance protein</fullName>
    </submittedName>
</protein>
<dbReference type="Gene3D" id="1.10.150.20">
    <property type="entry name" value="5' to 3' exonuclease, C-terminal subdomain"/>
    <property type="match status" value="1"/>
</dbReference>
<dbReference type="OrthoDB" id="7173324at2"/>
<proteinExistence type="predicted"/>
<dbReference type="EMBL" id="VKGK01000038">
    <property type="protein sequence ID" value="TRY12197.1"/>
    <property type="molecule type" value="Genomic_DNA"/>
</dbReference>
<name>A0A553JIA2_SHEHA</name>
<dbReference type="Pfam" id="PF11731">
    <property type="entry name" value="Cdd1"/>
    <property type="match status" value="1"/>
</dbReference>
<reference evidence="2" key="1">
    <citation type="submission" date="2019-07" db="EMBL/GenBank/DDBJ databases">
        <title>Shewanella sp. YLB-08 draft genomic sequence.</title>
        <authorList>
            <person name="Yu L."/>
        </authorList>
    </citation>
    <scope>NUCLEOTIDE SEQUENCE [LARGE SCALE GENOMIC DNA]</scope>
    <source>
        <strain evidence="2">JCM 20706</strain>
    </source>
</reference>
<dbReference type="InterPro" id="IPR021725">
    <property type="entry name" value="Cdd1"/>
</dbReference>
<sequence length="92" mass="10682">MKSPDRDKISKMTDLPNIGKAISADLERIGLNHPKQLIGKNAYELYRQHCSRLGCKQDHCIIDVFLSAISYMEGGDSLPWWHFTKERKLYME</sequence>
<evidence type="ECO:0000313" key="1">
    <source>
        <dbReference type="EMBL" id="TRY12197.1"/>
    </source>
</evidence>
<comment type="caution">
    <text evidence="1">The sequence shown here is derived from an EMBL/GenBank/DDBJ whole genome shotgun (WGS) entry which is preliminary data.</text>
</comment>
<dbReference type="RefSeq" id="WP_144042286.1">
    <property type="nucleotide sequence ID" value="NZ_BMPL01000042.1"/>
</dbReference>
<keyword evidence="2" id="KW-1185">Reference proteome</keyword>
<organism evidence="1 2">
    <name type="scientific">Shewanella hanedai</name>
    <name type="common">Alteromonas hanedai</name>
    <dbReference type="NCBI Taxonomy" id="25"/>
    <lineage>
        <taxon>Bacteria</taxon>
        <taxon>Pseudomonadati</taxon>
        <taxon>Pseudomonadota</taxon>
        <taxon>Gammaproteobacteria</taxon>
        <taxon>Alteromonadales</taxon>
        <taxon>Shewanellaceae</taxon>
        <taxon>Shewanella</taxon>
    </lineage>
</organism>
<dbReference type="AlphaFoldDB" id="A0A553JIA2"/>
<dbReference type="Proteomes" id="UP000318126">
    <property type="component" value="Unassembled WGS sequence"/>
</dbReference>